<dbReference type="Proteomes" id="UP000076078">
    <property type="component" value="Unassembled WGS sequence"/>
</dbReference>
<protein>
    <submittedName>
        <fullName evidence="2">Uncharacterized protein</fullName>
    </submittedName>
</protein>
<reference evidence="2 3" key="1">
    <citation type="submission" date="2015-12" db="EMBL/GenBank/DDBJ databases">
        <title>Dictyostelia acquired genes for synthesis and detection of signals that induce cell-type specialization by lateral gene transfer from prokaryotes.</title>
        <authorList>
            <person name="Gloeckner G."/>
            <person name="Schaap P."/>
        </authorList>
    </citation>
    <scope>NUCLEOTIDE SEQUENCE [LARGE SCALE GENOMIC DNA]</scope>
    <source>
        <strain evidence="2 3">TK</strain>
    </source>
</reference>
<keyword evidence="3" id="KW-1185">Reference proteome</keyword>
<evidence type="ECO:0000256" key="1">
    <source>
        <dbReference type="SAM" id="MobiDB-lite"/>
    </source>
</evidence>
<dbReference type="InParanoid" id="A0A151ZBD9"/>
<gene>
    <name evidence="2" type="ORF">DLAC_08184</name>
</gene>
<evidence type="ECO:0000313" key="3">
    <source>
        <dbReference type="Proteomes" id="UP000076078"/>
    </source>
</evidence>
<comment type="caution">
    <text evidence="2">The sequence shown here is derived from an EMBL/GenBank/DDBJ whole genome shotgun (WGS) entry which is preliminary data.</text>
</comment>
<feature type="region of interest" description="Disordered" evidence="1">
    <location>
        <begin position="167"/>
        <end position="192"/>
    </location>
</feature>
<sequence>MKFGDIQCNDFQSNQTVTFQECITWSSFNCSQKLNVIEESTVNLVYGDCETTTDPIFAHTSILNTCYQPYGYDGQTWISKQCNETYLTVTTYQDSQQPTSASSTSDTGTSGSFSGSFSASFTGSDLKVLETKQLFNNVYQRFKDFGSQSGLPTGTISLSATSASGSGSFSGSSNSGASSSTSSTGGSYSSDSPLHPQCYSQYVSSVDYIELTNPTCTNGQSFTICN</sequence>
<accession>A0A151ZBD9</accession>
<dbReference type="AlphaFoldDB" id="A0A151ZBD9"/>
<name>A0A151ZBD9_TIELA</name>
<organism evidence="2 3">
    <name type="scientific">Tieghemostelium lacteum</name>
    <name type="common">Slime mold</name>
    <name type="synonym">Dictyostelium lacteum</name>
    <dbReference type="NCBI Taxonomy" id="361077"/>
    <lineage>
        <taxon>Eukaryota</taxon>
        <taxon>Amoebozoa</taxon>
        <taxon>Evosea</taxon>
        <taxon>Eumycetozoa</taxon>
        <taxon>Dictyostelia</taxon>
        <taxon>Dictyosteliales</taxon>
        <taxon>Raperosteliaceae</taxon>
        <taxon>Tieghemostelium</taxon>
    </lineage>
</organism>
<evidence type="ECO:0000313" key="2">
    <source>
        <dbReference type="EMBL" id="KYQ91251.1"/>
    </source>
</evidence>
<proteinExistence type="predicted"/>
<dbReference type="EMBL" id="LODT01000035">
    <property type="protein sequence ID" value="KYQ91251.1"/>
    <property type="molecule type" value="Genomic_DNA"/>
</dbReference>